<dbReference type="PANTHER" id="PTHR43133">
    <property type="entry name" value="RNA POLYMERASE ECF-TYPE SIGMA FACTO"/>
    <property type="match status" value="1"/>
</dbReference>
<dbReference type="Gene3D" id="1.10.10.10">
    <property type="entry name" value="Winged helix-like DNA-binding domain superfamily/Winged helix DNA-binding domain"/>
    <property type="match status" value="1"/>
</dbReference>
<evidence type="ECO:0000256" key="3">
    <source>
        <dbReference type="ARBA" id="ARBA00023082"/>
    </source>
</evidence>
<dbReference type="Pfam" id="PF04542">
    <property type="entry name" value="Sigma70_r2"/>
    <property type="match status" value="1"/>
</dbReference>
<dbReference type="InterPro" id="IPR013325">
    <property type="entry name" value="RNA_pol_sigma_r2"/>
</dbReference>
<evidence type="ECO:0000256" key="1">
    <source>
        <dbReference type="ARBA" id="ARBA00010641"/>
    </source>
</evidence>
<dbReference type="InterPro" id="IPR007627">
    <property type="entry name" value="RNA_pol_sigma70_r2"/>
</dbReference>
<accession>A0A3D0KC47</accession>
<evidence type="ECO:0000313" key="7">
    <source>
        <dbReference type="EMBL" id="HCA00880.1"/>
    </source>
</evidence>
<dbReference type="InterPro" id="IPR036388">
    <property type="entry name" value="WH-like_DNA-bd_sf"/>
</dbReference>
<evidence type="ECO:0000256" key="4">
    <source>
        <dbReference type="ARBA" id="ARBA00023163"/>
    </source>
</evidence>
<dbReference type="NCBIfam" id="NF009180">
    <property type="entry name" value="PRK12528.1"/>
    <property type="match status" value="1"/>
</dbReference>
<dbReference type="GO" id="GO:0016987">
    <property type="term" value="F:sigma factor activity"/>
    <property type="evidence" value="ECO:0007669"/>
    <property type="project" value="UniProtKB-KW"/>
</dbReference>
<sequence>MSGTDTAESNDIHQLYCDHHAWLHNWLRHRLGCSHHAADLAHDTYLRILKSRRTPTADQARSHLIQIAKGLVIDRYRKQRIEQAYLDALAQCPEAFTPSPEESWLAIEALVRIDAMLSGLKPLVRETFLLSRFDGLTYSAIAVQLGISVATVRNYMLLAVQACVAATQE</sequence>
<protein>
    <submittedName>
        <fullName evidence="7">RNA polymerase subunit sigma</fullName>
    </submittedName>
</protein>
<evidence type="ECO:0000259" key="6">
    <source>
        <dbReference type="Pfam" id="PF08281"/>
    </source>
</evidence>
<dbReference type="GO" id="GO:0006352">
    <property type="term" value="P:DNA-templated transcription initiation"/>
    <property type="evidence" value="ECO:0007669"/>
    <property type="project" value="InterPro"/>
</dbReference>
<dbReference type="PANTHER" id="PTHR43133:SF63">
    <property type="entry name" value="RNA POLYMERASE SIGMA FACTOR FECI-RELATED"/>
    <property type="match status" value="1"/>
</dbReference>
<evidence type="ECO:0000259" key="5">
    <source>
        <dbReference type="Pfam" id="PF04542"/>
    </source>
</evidence>
<name>A0A3D0KC47_9GAMM</name>
<dbReference type="InterPro" id="IPR013249">
    <property type="entry name" value="RNA_pol_sigma70_r4_t2"/>
</dbReference>
<dbReference type="InterPro" id="IPR013324">
    <property type="entry name" value="RNA_pol_sigma_r3/r4-like"/>
</dbReference>
<dbReference type="SUPFAM" id="SSF88659">
    <property type="entry name" value="Sigma3 and sigma4 domains of RNA polymerase sigma factors"/>
    <property type="match status" value="1"/>
</dbReference>
<gene>
    <name evidence="7" type="ORF">DEO68_01570</name>
</gene>
<dbReference type="AlphaFoldDB" id="A0A3D0KC47"/>
<dbReference type="NCBIfam" id="TIGR02937">
    <property type="entry name" value="sigma70-ECF"/>
    <property type="match status" value="1"/>
</dbReference>
<dbReference type="GO" id="GO:0003677">
    <property type="term" value="F:DNA binding"/>
    <property type="evidence" value="ECO:0007669"/>
    <property type="project" value="InterPro"/>
</dbReference>
<evidence type="ECO:0000256" key="2">
    <source>
        <dbReference type="ARBA" id="ARBA00023015"/>
    </source>
</evidence>
<proteinExistence type="inferred from homology"/>
<keyword evidence="4" id="KW-0804">Transcription</keyword>
<dbReference type="EMBL" id="DOTR01000011">
    <property type="protein sequence ID" value="HCA00880.1"/>
    <property type="molecule type" value="Genomic_DNA"/>
</dbReference>
<keyword evidence="2" id="KW-0805">Transcription regulation</keyword>
<dbReference type="InterPro" id="IPR014284">
    <property type="entry name" value="RNA_pol_sigma-70_dom"/>
</dbReference>
<comment type="caution">
    <text evidence="7">The sequence shown here is derived from an EMBL/GenBank/DDBJ whole genome shotgun (WGS) entry which is preliminary data.</text>
</comment>
<dbReference type="InterPro" id="IPR039425">
    <property type="entry name" value="RNA_pol_sigma-70-like"/>
</dbReference>
<dbReference type="Gene3D" id="1.10.1740.10">
    <property type="match status" value="1"/>
</dbReference>
<comment type="similarity">
    <text evidence="1">Belongs to the sigma-70 factor family. ECF subfamily.</text>
</comment>
<keyword evidence="3" id="KW-0731">Sigma factor</keyword>
<dbReference type="Pfam" id="PF08281">
    <property type="entry name" value="Sigma70_r4_2"/>
    <property type="match status" value="1"/>
</dbReference>
<feature type="domain" description="RNA polymerase sigma factor 70 region 4 type 2" evidence="6">
    <location>
        <begin position="111"/>
        <end position="163"/>
    </location>
</feature>
<organism evidence="7">
    <name type="scientific">Halomonas campaniensis</name>
    <dbReference type="NCBI Taxonomy" id="213554"/>
    <lineage>
        <taxon>Bacteria</taxon>
        <taxon>Pseudomonadati</taxon>
        <taxon>Pseudomonadota</taxon>
        <taxon>Gammaproteobacteria</taxon>
        <taxon>Oceanospirillales</taxon>
        <taxon>Halomonadaceae</taxon>
        <taxon>Halomonas</taxon>
    </lineage>
</organism>
<feature type="domain" description="RNA polymerase sigma-70 region 2" evidence="5">
    <location>
        <begin position="15"/>
        <end position="80"/>
    </location>
</feature>
<dbReference type="SUPFAM" id="SSF88946">
    <property type="entry name" value="Sigma2 domain of RNA polymerase sigma factors"/>
    <property type="match status" value="1"/>
</dbReference>
<reference evidence="7" key="1">
    <citation type="journal article" date="2018" name="Nat. Biotechnol.">
        <title>A standardized bacterial taxonomy based on genome phylogeny substantially revises the tree of life.</title>
        <authorList>
            <person name="Parks D.H."/>
            <person name="Chuvochina M."/>
            <person name="Waite D.W."/>
            <person name="Rinke C."/>
            <person name="Skarshewski A."/>
            <person name="Chaumeil P.A."/>
            <person name="Hugenholtz P."/>
        </authorList>
    </citation>
    <scope>NUCLEOTIDE SEQUENCE [LARGE SCALE GENOMIC DNA]</scope>
    <source>
        <strain evidence="7">UBA11284</strain>
    </source>
</reference>